<accession>A0A0D3IY38</accession>
<protein>
    <recommendedName>
        <fullName evidence="4">Major facilitator superfamily (MFS) profile domain-containing protein</fullName>
    </recommendedName>
</protein>
<keyword evidence="1" id="KW-0472">Membrane</keyword>
<dbReference type="Proteomes" id="UP000013827">
    <property type="component" value="Unassembled WGS sequence"/>
</dbReference>
<reference evidence="3" key="1">
    <citation type="journal article" date="2013" name="Nature">
        <title>Pan genome of the phytoplankton Emiliania underpins its global distribution.</title>
        <authorList>
            <person name="Read B.A."/>
            <person name="Kegel J."/>
            <person name="Klute M.J."/>
            <person name="Kuo A."/>
            <person name="Lefebvre S.C."/>
            <person name="Maumus F."/>
            <person name="Mayer C."/>
            <person name="Miller J."/>
            <person name="Monier A."/>
            <person name="Salamov A."/>
            <person name="Young J."/>
            <person name="Aguilar M."/>
            <person name="Claverie J.M."/>
            <person name="Frickenhaus S."/>
            <person name="Gonzalez K."/>
            <person name="Herman E.K."/>
            <person name="Lin Y.C."/>
            <person name="Napier J."/>
            <person name="Ogata H."/>
            <person name="Sarno A.F."/>
            <person name="Shmutz J."/>
            <person name="Schroeder D."/>
            <person name="de Vargas C."/>
            <person name="Verret F."/>
            <person name="von Dassow P."/>
            <person name="Valentin K."/>
            <person name="Van de Peer Y."/>
            <person name="Wheeler G."/>
            <person name="Dacks J.B."/>
            <person name="Delwiche C.F."/>
            <person name="Dyhrman S.T."/>
            <person name="Glockner G."/>
            <person name="John U."/>
            <person name="Richards T."/>
            <person name="Worden A.Z."/>
            <person name="Zhang X."/>
            <person name="Grigoriev I.V."/>
            <person name="Allen A.E."/>
            <person name="Bidle K."/>
            <person name="Borodovsky M."/>
            <person name="Bowler C."/>
            <person name="Brownlee C."/>
            <person name="Cock J.M."/>
            <person name="Elias M."/>
            <person name="Gladyshev V.N."/>
            <person name="Groth M."/>
            <person name="Guda C."/>
            <person name="Hadaegh A."/>
            <person name="Iglesias-Rodriguez M.D."/>
            <person name="Jenkins J."/>
            <person name="Jones B.M."/>
            <person name="Lawson T."/>
            <person name="Leese F."/>
            <person name="Lindquist E."/>
            <person name="Lobanov A."/>
            <person name="Lomsadze A."/>
            <person name="Malik S.B."/>
            <person name="Marsh M.E."/>
            <person name="Mackinder L."/>
            <person name="Mock T."/>
            <person name="Mueller-Roeber B."/>
            <person name="Pagarete A."/>
            <person name="Parker M."/>
            <person name="Probert I."/>
            <person name="Quesneville H."/>
            <person name="Raines C."/>
            <person name="Rensing S.A."/>
            <person name="Riano-Pachon D.M."/>
            <person name="Richier S."/>
            <person name="Rokitta S."/>
            <person name="Shiraiwa Y."/>
            <person name="Soanes D.M."/>
            <person name="van der Giezen M."/>
            <person name="Wahlund T.M."/>
            <person name="Williams B."/>
            <person name="Wilson W."/>
            <person name="Wolfe G."/>
            <person name="Wurch L.L."/>
        </authorList>
    </citation>
    <scope>NUCLEOTIDE SEQUENCE</scope>
</reference>
<dbReference type="EnsemblProtists" id="EOD16173">
    <property type="protein sequence ID" value="EOD16173"/>
    <property type="gene ID" value="EMIHUDRAFT_245251"/>
</dbReference>
<dbReference type="PaxDb" id="2903-EOD16173"/>
<dbReference type="AlphaFoldDB" id="A0A0D3IY38"/>
<dbReference type="HOGENOM" id="CLU_1889693_0_0_1"/>
<dbReference type="GeneID" id="17262321"/>
<feature type="transmembrane region" description="Helical" evidence="1">
    <location>
        <begin position="32"/>
        <end position="54"/>
    </location>
</feature>
<sequence length="135" mass="13593">MEVGAQGVVGVGVQVIAFPRCQTHFGVQGTAVLSSVVLALGYILSCSIVSPALAERAGSSNLGQVCVAQLGVPIRFKLSKIARWQVVSLGAVCMGVGRVIGPILLGGLFELSPDLPYFVAGILATVAGAAGSPTS</sequence>
<dbReference type="KEGG" id="ehx:EMIHUDRAFT_245251"/>
<evidence type="ECO:0008006" key="4">
    <source>
        <dbReference type="Google" id="ProtNLM"/>
    </source>
</evidence>
<evidence type="ECO:0000313" key="2">
    <source>
        <dbReference type="EnsemblProtists" id="EOD16173"/>
    </source>
</evidence>
<proteinExistence type="predicted"/>
<name>A0A0D3IY38_EMIH1</name>
<evidence type="ECO:0000256" key="1">
    <source>
        <dbReference type="SAM" id="Phobius"/>
    </source>
</evidence>
<reference evidence="2" key="2">
    <citation type="submission" date="2024-10" db="UniProtKB">
        <authorList>
            <consortium name="EnsemblProtists"/>
        </authorList>
    </citation>
    <scope>IDENTIFICATION</scope>
</reference>
<keyword evidence="3" id="KW-1185">Reference proteome</keyword>
<feature type="transmembrane region" description="Helical" evidence="1">
    <location>
        <begin position="86"/>
        <end position="109"/>
    </location>
</feature>
<evidence type="ECO:0000313" key="3">
    <source>
        <dbReference type="Proteomes" id="UP000013827"/>
    </source>
</evidence>
<organism evidence="2 3">
    <name type="scientific">Emiliania huxleyi (strain CCMP1516)</name>
    <dbReference type="NCBI Taxonomy" id="280463"/>
    <lineage>
        <taxon>Eukaryota</taxon>
        <taxon>Haptista</taxon>
        <taxon>Haptophyta</taxon>
        <taxon>Prymnesiophyceae</taxon>
        <taxon>Isochrysidales</taxon>
        <taxon>Noelaerhabdaceae</taxon>
        <taxon>Emiliania</taxon>
    </lineage>
</organism>
<keyword evidence="1" id="KW-1133">Transmembrane helix</keyword>
<keyword evidence="1" id="KW-0812">Transmembrane</keyword>
<dbReference type="RefSeq" id="XP_005768602.1">
    <property type="nucleotide sequence ID" value="XM_005768545.1"/>
</dbReference>